<dbReference type="EC" id="4.1.2.25" evidence="6"/>
<protein>
    <recommendedName>
        <fullName evidence="10">4-(hydroxymethyl)-2-furancarboxaldehyde-phosphate synthase</fullName>
        <ecNumber evidence="6">4.1.2.25</ecNumber>
        <ecNumber evidence="5">4.2.3.153</ecNumber>
    </recommendedName>
    <alternativeName>
        <fullName evidence="11">7,8-dihydroneopterin aldolase</fullName>
    </alternativeName>
</protein>
<reference evidence="16" key="1">
    <citation type="submission" date="2017-11" db="EMBL/GenBank/DDBJ databases">
        <authorList>
            <person name="Kuznetsova I."/>
            <person name="Sazanova A."/>
            <person name="Chirak E."/>
            <person name="Safronova V."/>
            <person name="Willems A."/>
        </authorList>
    </citation>
    <scope>NUCLEOTIDE SEQUENCE [LARGE SCALE GENOMIC DNA]</scope>
    <source>
        <strain evidence="16">PEPV15</strain>
    </source>
</reference>
<gene>
    <name evidence="15" type="ORF">CU100_21890</name>
</gene>
<dbReference type="NCBIfam" id="TIGR00526">
    <property type="entry name" value="folB_dom"/>
    <property type="match status" value="1"/>
</dbReference>
<feature type="compositionally biased region" description="Basic residues" evidence="13">
    <location>
        <begin position="379"/>
        <end position="390"/>
    </location>
</feature>
<dbReference type="GO" id="GO:0046656">
    <property type="term" value="P:folic acid biosynthetic process"/>
    <property type="evidence" value="ECO:0007669"/>
    <property type="project" value="UniProtKB-KW"/>
</dbReference>
<dbReference type="EC" id="4.2.3.153" evidence="5"/>
<keyword evidence="9" id="KW-0704">Schiff base</keyword>
<evidence type="ECO:0000256" key="5">
    <source>
        <dbReference type="ARBA" id="ARBA00012553"/>
    </source>
</evidence>
<dbReference type="RefSeq" id="WP_106718757.1">
    <property type="nucleotide sequence ID" value="NZ_JACHXT010000005.1"/>
</dbReference>
<evidence type="ECO:0000256" key="7">
    <source>
        <dbReference type="ARBA" id="ARBA00022909"/>
    </source>
</evidence>
<comment type="catalytic activity">
    <reaction evidence="1">
        <text>7,8-dihydroneopterin = 6-hydroxymethyl-7,8-dihydropterin + glycolaldehyde</text>
        <dbReference type="Rhea" id="RHEA:10540"/>
        <dbReference type="ChEBI" id="CHEBI:17001"/>
        <dbReference type="ChEBI" id="CHEBI:17071"/>
        <dbReference type="ChEBI" id="CHEBI:44841"/>
        <dbReference type="EC" id="4.1.2.25"/>
    </reaction>
</comment>
<dbReference type="InterPro" id="IPR006156">
    <property type="entry name" value="Dihydroneopterin_aldolase"/>
</dbReference>
<keyword evidence="7" id="KW-0289">Folate biosynthesis</keyword>
<evidence type="ECO:0000256" key="12">
    <source>
        <dbReference type="ARBA" id="ARBA00047628"/>
    </source>
</evidence>
<comment type="function">
    <text evidence="2">Catalyzes the formation of 4-(hydroxymethyl)-2-furancarboxaldehyde phosphate (4-HFC-P) from two molecules of glyceraldehyde-3-P (GA-3-P).</text>
</comment>
<keyword evidence="16" id="KW-1185">Reference proteome</keyword>
<dbReference type="Pfam" id="PF04476">
    <property type="entry name" value="4HFCP_synth"/>
    <property type="match status" value="1"/>
</dbReference>
<dbReference type="InterPro" id="IPR007565">
    <property type="entry name" value="4HFCP_synth"/>
</dbReference>
<proteinExistence type="inferred from homology"/>
<dbReference type="GO" id="GO:0004150">
    <property type="term" value="F:dihydroneopterin aldolase activity"/>
    <property type="evidence" value="ECO:0007669"/>
    <property type="project" value="UniProtKB-EC"/>
</dbReference>
<dbReference type="GO" id="GO:0005737">
    <property type="term" value="C:cytoplasm"/>
    <property type="evidence" value="ECO:0007669"/>
    <property type="project" value="TreeGrafter"/>
</dbReference>
<dbReference type="SUPFAM" id="SSF55620">
    <property type="entry name" value="Tetrahydrobiopterin biosynthesis enzymes-like"/>
    <property type="match status" value="1"/>
</dbReference>
<dbReference type="PANTHER" id="PTHR42844:SF1">
    <property type="entry name" value="DIHYDRONEOPTERIN ALDOLASE 1-RELATED"/>
    <property type="match status" value="1"/>
</dbReference>
<comment type="catalytic activity">
    <reaction evidence="12">
        <text>2 D-glyceraldehyde 3-phosphate = 4-(hydroxymethyl)-2-furancarboxaldehyde phosphate + phosphate + 2 H2O</text>
        <dbReference type="Rhea" id="RHEA:43536"/>
        <dbReference type="ChEBI" id="CHEBI:15377"/>
        <dbReference type="ChEBI" id="CHEBI:43474"/>
        <dbReference type="ChEBI" id="CHEBI:59776"/>
        <dbReference type="ChEBI" id="CHEBI:83407"/>
        <dbReference type="EC" id="4.2.3.153"/>
    </reaction>
</comment>
<dbReference type="InterPro" id="IPR006157">
    <property type="entry name" value="FolB_dom"/>
</dbReference>
<dbReference type="PANTHER" id="PTHR42844">
    <property type="entry name" value="DIHYDRONEOPTERIN ALDOLASE 1-RELATED"/>
    <property type="match status" value="1"/>
</dbReference>
<evidence type="ECO:0000256" key="13">
    <source>
        <dbReference type="SAM" id="MobiDB-lite"/>
    </source>
</evidence>
<evidence type="ECO:0000256" key="6">
    <source>
        <dbReference type="ARBA" id="ARBA00013043"/>
    </source>
</evidence>
<evidence type="ECO:0000256" key="9">
    <source>
        <dbReference type="ARBA" id="ARBA00023270"/>
    </source>
</evidence>
<dbReference type="AlphaFoldDB" id="A0A2P7AM92"/>
<evidence type="ECO:0000256" key="10">
    <source>
        <dbReference type="ARBA" id="ARBA00032523"/>
    </source>
</evidence>
<evidence type="ECO:0000259" key="14">
    <source>
        <dbReference type="SMART" id="SM00905"/>
    </source>
</evidence>
<evidence type="ECO:0000313" key="15">
    <source>
        <dbReference type="EMBL" id="PSH55327.1"/>
    </source>
</evidence>
<name>A0A2P7AM92_9HYPH</name>
<comment type="similarity">
    <text evidence="4">Belongs to the DHNA family.</text>
</comment>
<evidence type="ECO:0000313" key="16">
    <source>
        <dbReference type="Proteomes" id="UP000241158"/>
    </source>
</evidence>
<sequence length="390" mass="41925">MTQMLASVQDVIEAEIVFQNGADIIDLKDPANGALGAVETSKLLEVIAFIARRRPVSAACGDLPMQPEVVRTKVEEFAATGVDYIKIGLLPSEHLAGCLQALAALASHNKLIAVLFADYRNAYKETLLQELSAAGFHGVMIDTADKAKGRLLDHMTPDQIGKFVKDGQSRGLKVGVAGSLEAPDIPRLLAYAPDFLGFRGALCSGLDRTAPIDAQATAKIRGLIPEALEASAPSGVDYKLLAARGYFPDPSEAGLGTDKIFVRDFVLPVHIGAYSFEHGKAQKVRFDVTADVLRVTRNPEDMRHVVSYDLIMDGIRAIVARGHIELAETLAEQVAAFVLENPRVTRVVVRAEKLELGPGGVGVEIERKNDVKNSSARPRPVHAHGGRKSS</sequence>
<evidence type="ECO:0000256" key="1">
    <source>
        <dbReference type="ARBA" id="ARBA00001353"/>
    </source>
</evidence>
<feature type="region of interest" description="Disordered" evidence="13">
    <location>
        <begin position="366"/>
        <end position="390"/>
    </location>
</feature>
<dbReference type="Pfam" id="PF02152">
    <property type="entry name" value="FolB"/>
    <property type="match status" value="1"/>
</dbReference>
<evidence type="ECO:0000256" key="2">
    <source>
        <dbReference type="ARBA" id="ARBA00003810"/>
    </source>
</evidence>
<keyword evidence="8" id="KW-0456">Lyase</keyword>
<evidence type="ECO:0000256" key="8">
    <source>
        <dbReference type="ARBA" id="ARBA00023239"/>
    </source>
</evidence>
<evidence type="ECO:0000256" key="11">
    <source>
        <dbReference type="ARBA" id="ARBA00032903"/>
    </source>
</evidence>
<comment type="caution">
    <text evidence="15">The sequence shown here is derived from an EMBL/GenBank/DDBJ whole genome shotgun (WGS) entry which is preliminary data.</text>
</comment>
<dbReference type="Proteomes" id="UP000241158">
    <property type="component" value="Unassembled WGS sequence"/>
</dbReference>
<dbReference type="EMBL" id="PGGN01000005">
    <property type="protein sequence ID" value="PSH55327.1"/>
    <property type="molecule type" value="Genomic_DNA"/>
</dbReference>
<organism evidence="15 16">
    <name type="scientific">Phyllobacterium endophyticum</name>
    <dbReference type="NCBI Taxonomy" id="1149773"/>
    <lineage>
        <taxon>Bacteria</taxon>
        <taxon>Pseudomonadati</taxon>
        <taxon>Pseudomonadota</taxon>
        <taxon>Alphaproteobacteria</taxon>
        <taxon>Hyphomicrobiales</taxon>
        <taxon>Phyllobacteriaceae</taxon>
        <taxon>Phyllobacterium</taxon>
    </lineage>
</organism>
<feature type="domain" description="Dihydroneopterin aldolase/epimerase" evidence="14">
    <location>
        <begin position="260"/>
        <end position="367"/>
    </location>
</feature>
<comment type="pathway">
    <text evidence="3">Cofactor biosynthesis; tetrahydrofolate biosynthesis; 2-amino-4-hydroxy-6-hydroxymethyl-7,8-dihydropteridine diphosphate from 7,8-dihydroneopterin triphosphate: step 3/4.</text>
</comment>
<dbReference type="Gene3D" id="3.30.1130.10">
    <property type="match status" value="1"/>
</dbReference>
<accession>A0A2P7AM92</accession>
<evidence type="ECO:0000256" key="4">
    <source>
        <dbReference type="ARBA" id="ARBA00005708"/>
    </source>
</evidence>
<dbReference type="InterPro" id="IPR043133">
    <property type="entry name" value="GTP-CH-I_C/QueF"/>
</dbReference>
<evidence type="ECO:0000256" key="3">
    <source>
        <dbReference type="ARBA" id="ARBA00005013"/>
    </source>
</evidence>
<dbReference type="SMART" id="SM00905">
    <property type="entry name" value="FolB"/>
    <property type="match status" value="1"/>
</dbReference>
<dbReference type="OrthoDB" id="7580479at2"/>